<evidence type="ECO:0000256" key="1">
    <source>
        <dbReference type="ARBA" id="ARBA00008682"/>
    </source>
</evidence>
<dbReference type="InterPro" id="IPR011583">
    <property type="entry name" value="Chitinase_II/V-like_cat"/>
</dbReference>
<evidence type="ECO:0000313" key="7">
    <source>
        <dbReference type="Proteomes" id="UP001345827"/>
    </source>
</evidence>
<feature type="region of interest" description="Disordered" evidence="3">
    <location>
        <begin position="472"/>
        <end position="492"/>
    </location>
</feature>
<protein>
    <recommendedName>
        <fullName evidence="2">chitinase</fullName>
        <ecNumber evidence="2">3.2.1.14</ecNumber>
    </recommendedName>
</protein>
<dbReference type="GO" id="GO:0005576">
    <property type="term" value="C:extracellular region"/>
    <property type="evidence" value="ECO:0007669"/>
    <property type="project" value="TreeGrafter"/>
</dbReference>
<organism evidence="6 7">
    <name type="scientific">Vermiconidia calcicola</name>
    <dbReference type="NCBI Taxonomy" id="1690605"/>
    <lineage>
        <taxon>Eukaryota</taxon>
        <taxon>Fungi</taxon>
        <taxon>Dikarya</taxon>
        <taxon>Ascomycota</taxon>
        <taxon>Pezizomycotina</taxon>
        <taxon>Dothideomycetes</taxon>
        <taxon>Dothideomycetidae</taxon>
        <taxon>Mycosphaerellales</taxon>
        <taxon>Extremaceae</taxon>
        <taxon>Vermiconidia</taxon>
    </lineage>
</organism>
<keyword evidence="4" id="KW-0732">Signal</keyword>
<evidence type="ECO:0000256" key="4">
    <source>
        <dbReference type="SAM" id="SignalP"/>
    </source>
</evidence>
<gene>
    <name evidence="6" type="ORF">LTR25_009432</name>
</gene>
<dbReference type="PANTHER" id="PTHR11177:SF317">
    <property type="entry name" value="CHITINASE 12-RELATED"/>
    <property type="match status" value="1"/>
</dbReference>
<feature type="compositionally biased region" description="Low complexity" evidence="3">
    <location>
        <begin position="97"/>
        <end position="106"/>
    </location>
</feature>
<comment type="similarity">
    <text evidence="1">Belongs to the glycosyl hydrolase 18 family. Chitinase class V subfamily.</text>
</comment>
<feature type="region of interest" description="Disordered" evidence="3">
    <location>
        <begin position="78"/>
        <end position="210"/>
    </location>
</feature>
<accession>A0AAV9PZT8</accession>
<reference evidence="6 7" key="1">
    <citation type="submission" date="2023-06" db="EMBL/GenBank/DDBJ databases">
        <title>Black Yeasts Isolated from many extreme environments.</title>
        <authorList>
            <person name="Coleine C."/>
            <person name="Stajich J.E."/>
            <person name="Selbmann L."/>
        </authorList>
    </citation>
    <scope>NUCLEOTIDE SEQUENCE [LARGE SCALE GENOMIC DNA]</scope>
    <source>
        <strain evidence="6 7">CCFEE 5887</strain>
    </source>
</reference>
<dbReference type="InterPro" id="IPR001223">
    <property type="entry name" value="Glyco_hydro18_cat"/>
</dbReference>
<name>A0AAV9PZT8_9PEZI</name>
<dbReference type="SMART" id="SM00636">
    <property type="entry name" value="Glyco_18"/>
    <property type="match status" value="1"/>
</dbReference>
<dbReference type="Gene3D" id="3.20.20.80">
    <property type="entry name" value="Glycosidases"/>
    <property type="match status" value="1"/>
</dbReference>
<feature type="signal peptide" evidence="4">
    <location>
        <begin position="1"/>
        <end position="16"/>
    </location>
</feature>
<dbReference type="SUPFAM" id="SSF51445">
    <property type="entry name" value="(Trans)glycosidases"/>
    <property type="match status" value="1"/>
</dbReference>
<dbReference type="EC" id="3.2.1.14" evidence="2"/>
<dbReference type="GO" id="GO:0008061">
    <property type="term" value="F:chitin binding"/>
    <property type="evidence" value="ECO:0007669"/>
    <property type="project" value="InterPro"/>
</dbReference>
<feature type="domain" description="GH18" evidence="5">
    <location>
        <begin position="210"/>
        <end position="588"/>
    </location>
</feature>
<evidence type="ECO:0000313" key="6">
    <source>
        <dbReference type="EMBL" id="KAK5530186.1"/>
    </source>
</evidence>
<dbReference type="Gene3D" id="3.10.50.10">
    <property type="match status" value="1"/>
</dbReference>
<dbReference type="PROSITE" id="PS51910">
    <property type="entry name" value="GH18_2"/>
    <property type="match status" value="1"/>
</dbReference>
<keyword evidence="7" id="KW-1185">Reference proteome</keyword>
<feature type="chain" id="PRO_5043866437" description="chitinase" evidence="4">
    <location>
        <begin position="17"/>
        <end position="588"/>
    </location>
</feature>
<dbReference type="EMBL" id="JAXLQG010000020">
    <property type="protein sequence ID" value="KAK5530186.1"/>
    <property type="molecule type" value="Genomic_DNA"/>
</dbReference>
<dbReference type="GO" id="GO:0008843">
    <property type="term" value="F:endochitinase activity"/>
    <property type="evidence" value="ECO:0007669"/>
    <property type="project" value="UniProtKB-EC"/>
</dbReference>
<dbReference type="GO" id="GO:0005975">
    <property type="term" value="P:carbohydrate metabolic process"/>
    <property type="evidence" value="ECO:0007669"/>
    <property type="project" value="InterPro"/>
</dbReference>
<dbReference type="PANTHER" id="PTHR11177">
    <property type="entry name" value="CHITINASE"/>
    <property type="match status" value="1"/>
</dbReference>
<dbReference type="SUPFAM" id="SSF54556">
    <property type="entry name" value="Chitinase insertion domain"/>
    <property type="match status" value="1"/>
</dbReference>
<proteinExistence type="inferred from homology"/>
<evidence type="ECO:0000256" key="3">
    <source>
        <dbReference type="SAM" id="MobiDB-lite"/>
    </source>
</evidence>
<evidence type="ECO:0000256" key="2">
    <source>
        <dbReference type="ARBA" id="ARBA00012729"/>
    </source>
</evidence>
<feature type="compositionally biased region" description="Low complexity" evidence="3">
    <location>
        <begin position="148"/>
        <end position="198"/>
    </location>
</feature>
<sequence length="588" mass="63560">MLLALCLTFFLAAAESRPQRQTTRQRRDDALDYCLVDHEPTYITVTVPAASAITIVQTETLIQFVNVPTYIPGNTPSGAGITGEASKPGPYGGFGSSSGVSPWSHAGDGDVNPYPAPDNTIPGPRSHPEQSNTQSSPLPWSFPARNQPSSFPSTDASSSTPSNRRSSFSSTWKLGSSSSSNTYLATTSSSSSGTSSTPNPTPTPDDWPDHTVTAYFGAGNTDIFPAENIPWQYLTHLCFAFASTGGADVDFAIKFNETLLQYLSEQATTYGVKLILSVGGYGKGGQYFSDIVQTNETIDAFVRSVQDAVSDFNLAGVDLDWEFVGSLAEGNNRPATDAAGYLSMLKALRTAMPLAELSAAVPMFPFLEAKTANSSSLSYVDMHPYVEYFDRVYLMAYDLWNGPDTAGSNGALDPDEGINPDNINQDQQFGSQGVQAWNEAGFPLSKLVYGVPFYGYGWNIVTDSDPAKTGLYTRSSGKSSGDSNEDPTGNSGFWKWRNLKSQNVVQQQSDGSYAAGPGWIYGFDHSTQTPYVFNGENLTKPQLISYDDPYSLQLKRSYAKSLGMNGMTFWAMYGDTDDGELTQILNEN</sequence>
<dbReference type="InterPro" id="IPR029070">
    <property type="entry name" value="Chitinase_insertion_sf"/>
</dbReference>
<feature type="compositionally biased region" description="Polar residues" evidence="3">
    <location>
        <begin position="129"/>
        <end position="138"/>
    </location>
</feature>
<feature type="compositionally biased region" description="Polar residues" evidence="3">
    <location>
        <begin position="472"/>
        <end position="491"/>
    </location>
</feature>
<dbReference type="InterPro" id="IPR017853">
    <property type="entry name" value="GH"/>
</dbReference>
<dbReference type="GO" id="GO:0006032">
    <property type="term" value="P:chitin catabolic process"/>
    <property type="evidence" value="ECO:0007669"/>
    <property type="project" value="TreeGrafter"/>
</dbReference>
<dbReference type="Proteomes" id="UP001345827">
    <property type="component" value="Unassembled WGS sequence"/>
</dbReference>
<dbReference type="Pfam" id="PF00704">
    <property type="entry name" value="Glyco_hydro_18"/>
    <property type="match status" value="1"/>
</dbReference>
<dbReference type="AlphaFoldDB" id="A0AAV9PZT8"/>
<evidence type="ECO:0000259" key="5">
    <source>
        <dbReference type="PROSITE" id="PS51910"/>
    </source>
</evidence>
<comment type="caution">
    <text evidence="6">The sequence shown here is derived from an EMBL/GenBank/DDBJ whole genome shotgun (WGS) entry which is preliminary data.</text>
</comment>
<dbReference type="InterPro" id="IPR050314">
    <property type="entry name" value="Glycosyl_Hydrlase_18"/>
</dbReference>